<dbReference type="EMBL" id="LYUB02000003">
    <property type="protein sequence ID" value="OVF10111.1"/>
    <property type="molecule type" value="Genomic_DNA"/>
</dbReference>
<dbReference type="KEGG" id="clus:A9F13_03g02552"/>
<proteinExistence type="predicted"/>
<dbReference type="Proteomes" id="UP000195602">
    <property type="component" value="Unassembled WGS sequence"/>
</dbReference>
<accession>A0AA91T3D8</accession>
<reference evidence="1 2" key="1">
    <citation type="submission" date="2017-04" db="EMBL/GenBank/DDBJ databases">
        <title>Draft genome of the yeast Clavispora lusitaniae type strain CBS 6936.</title>
        <authorList>
            <person name="Durrens P."/>
            <person name="Klopp C."/>
            <person name="Biteau N."/>
            <person name="Fitton-Ouhabi V."/>
            <person name="Dementhon K."/>
            <person name="Accoceberry I."/>
            <person name="Sherman D.J."/>
            <person name="Noel T."/>
        </authorList>
    </citation>
    <scope>NUCLEOTIDE SEQUENCE [LARGE SCALE GENOMIC DNA]</scope>
    <source>
        <strain evidence="1 2">CBS 6936</strain>
    </source>
</reference>
<name>A0AA91T3D8_CLALS</name>
<evidence type="ECO:0000313" key="1">
    <source>
        <dbReference type="EMBL" id="OVF10111.1"/>
    </source>
</evidence>
<evidence type="ECO:0000313" key="2">
    <source>
        <dbReference type="Proteomes" id="UP000195602"/>
    </source>
</evidence>
<gene>
    <name evidence="1" type="ORF">A9F13_03g02552</name>
</gene>
<comment type="caution">
    <text evidence="1">The sequence shown here is derived from an EMBL/GenBank/DDBJ whole genome shotgun (WGS) entry which is preliminary data.</text>
</comment>
<dbReference type="OMA" id="MIQKFTC"/>
<dbReference type="AlphaFoldDB" id="A0AA91T3D8"/>
<sequence>MKKFTCVPTIGEDVILVTNGSQDQIERTLVLLNEHTCNSIPLHANIIIFNSFKDFVTHLDRTRGDSPVSTYSGITVFMFFNGVEFIQDVLCGAIDYEHRLLASMAEDAESFHLSKLSNSYFYFDGSISVDYERASPASLLRDGHQFHALMAVAHDIMKKTSFMLSRVRGVLVDDIRADGERVYPLSRFVQNFPNVDRLELSSSAPILMTNMLM</sequence>
<organism evidence="1 2">
    <name type="scientific">Clavispora lusitaniae</name>
    <name type="common">Candida lusitaniae</name>
    <dbReference type="NCBI Taxonomy" id="36911"/>
    <lineage>
        <taxon>Eukaryota</taxon>
        <taxon>Fungi</taxon>
        <taxon>Dikarya</taxon>
        <taxon>Ascomycota</taxon>
        <taxon>Saccharomycotina</taxon>
        <taxon>Pichiomycetes</taxon>
        <taxon>Metschnikowiaceae</taxon>
        <taxon>Clavispora</taxon>
    </lineage>
</organism>
<protein>
    <submittedName>
        <fullName evidence="1">Uncharacterized protein</fullName>
    </submittedName>
</protein>